<dbReference type="Gene3D" id="3.20.20.80">
    <property type="entry name" value="Glycosidases"/>
    <property type="match status" value="1"/>
</dbReference>
<name>A0ABV2X6V5_9NOCA</name>
<evidence type="ECO:0000313" key="9">
    <source>
        <dbReference type="EMBL" id="MEU2121625.1"/>
    </source>
</evidence>
<evidence type="ECO:0000256" key="1">
    <source>
        <dbReference type="ARBA" id="ARBA00007401"/>
    </source>
</evidence>
<dbReference type="Pfam" id="PF16355">
    <property type="entry name" value="DUF4982"/>
    <property type="match status" value="1"/>
</dbReference>
<dbReference type="RefSeq" id="WP_357990446.1">
    <property type="nucleotide sequence ID" value="NZ_JBEYBR010000013.1"/>
</dbReference>
<evidence type="ECO:0000259" key="4">
    <source>
        <dbReference type="Pfam" id="PF00703"/>
    </source>
</evidence>
<evidence type="ECO:0000259" key="7">
    <source>
        <dbReference type="Pfam" id="PF16355"/>
    </source>
</evidence>
<dbReference type="InterPro" id="IPR017853">
    <property type="entry name" value="GH"/>
</dbReference>
<dbReference type="InterPro" id="IPR036156">
    <property type="entry name" value="Beta-gal/glucu_dom_sf"/>
</dbReference>
<dbReference type="InterPro" id="IPR008979">
    <property type="entry name" value="Galactose-bd-like_sf"/>
</dbReference>
<sequence>MIRQSFNEGWKVAFKQHLFEAVISPASQVDVVLPYDAMRDLVRDPDSANGSHSGYFPSAHVVYEKSFEAPAEWAQRTVLLEFEGVYRDAMVYLNGNLVAQRPSGYSPFVAHLDPYLEFGAVNRIRVESRAHQDSRWYTGVGVYRNVWLVVGDPFHIPLDTTVITTPEVDEHLATVTAAVTVFNGTRHSRVATLLTRVFDPNGVAVSTRAVPVTVPPGDSATVRMRHWVREPQLWDVDSPLLYRVETTLSDSDGQTVDFEATRFGIRTIRLDPVHGLRLNGRTVKLRGGCIHHDNGPLGAAAIDRAEHRKVELIRAAGFNAVRSAHNGTSRAFLDACDRVGLLVMDEFADVWTEAKTSFDTALTFADWWKRDLAAWIGSARNHPSLLMYSIGNEILEIGRPGAAVWGRRLAEEVRALDPTRPVTNAVNSLVSVLDGAVNRQGDLPGDFNSLLSAEGTSTIGSSETATRLTEEAHAQVDVAGINYAESRYDLDATLFPDRIIVGTESFPGRLDQLWALVEKHPQVIGDFAWTAWDHLGEAGTGRAYYDDDPLRPRGMASPYPWLVSHAGTIDINGIRQPISYWREVVWGIRTEPYIAVHRPQRFGQNLTRTRWSWDDVLSSWAWDVPTGSPVTVDVYSDAEEVELLLNGHSIGTAAVGIDDKGIPRGCIARFEIQFVPGELVAIARRRGAETGRTALHSLHGATKLRARAEAVRLIATPSELAYVHLELCDDAGTLAIDRADLVRVTVEGPATLAALSSAKPDDDMAFGGDVHRTFEGRLLAIIRPTGAGEVQVRAVGERWGSASVSLQVEFRDDQRGERE</sequence>
<feature type="domain" description="Glycoside hydrolase family 2 immunoglobulin-like beta-sandwich" evidence="4">
    <location>
        <begin position="162"/>
        <end position="266"/>
    </location>
</feature>
<evidence type="ECO:0000313" key="10">
    <source>
        <dbReference type="Proteomes" id="UP001550535"/>
    </source>
</evidence>
<evidence type="ECO:0000256" key="2">
    <source>
        <dbReference type="ARBA" id="ARBA00022801"/>
    </source>
</evidence>
<dbReference type="Pfam" id="PF00703">
    <property type="entry name" value="Glyco_hydro_2"/>
    <property type="match status" value="1"/>
</dbReference>
<dbReference type="SUPFAM" id="SSF49303">
    <property type="entry name" value="beta-Galactosidase/glucuronidase domain"/>
    <property type="match status" value="1"/>
</dbReference>
<comment type="caution">
    <text evidence="9">The sequence shown here is derived from an EMBL/GenBank/DDBJ whole genome shotgun (WGS) entry which is preliminary data.</text>
</comment>
<protein>
    <submittedName>
        <fullName evidence="9">Glycoside hydrolase family 2 TIM barrel-domain containing protein</fullName>
    </submittedName>
</protein>
<keyword evidence="10" id="KW-1185">Reference proteome</keyword>
<dbReference type="InterPro" id="IPR006103">
    <property type="entry name" value="Glyco_hydro_2_cat"/>
</dbReference>
<dbReference type="EMBL" id="JBEYBR010000013">
    <property type="protein sequence ID" value="MEU2121625.1"/>
    <property type="molecule type" value="Genomic_DNA"/>
</dbReference>
<dbReference type="InterPro" id="IPR006104">
    <property type="entry name" value="Glyco_hydro_2_N"/>
</dbReference>
<feature type="domain" description="Glycoside hydrolase family 2 catalytic" evidence="5">
    <location>
        <begin position="276"/>
        <end position="427"/>
    </location>
</feature>
<evidence type="ECO:0000259" key="5">
    <source>
        <dbReference type="Pfam" id="PF02836"/>
    </source>
</evidence>
<evidence type="ECO:0000259" key="8">
    <source>
        <dbReference type="Pfam" id="PF18565"/>
    </source>
</evidence>
<dbReference type="InterPro" id="IPR040605">
    <property type="entry name" value="Glyco_hydro2_dom5"/>
</dbReference>
<dbReference type="Pfam" id="PF02837">
    <property type="entry name" value="Glyco_hydro_2_N"/>
    <property type="match status" value="1"/>
</dbReference>
<dbReference type="Gene3D" id="2.60.120.260">
    <property type="entry name" value="Galactose-binding domain-like"/>
    <property type="match status" value="1"/>
</dbReference>
<evidence type="ECO:0000259" key="6">
    <source>
        <dbReference type="Pfam" id="PF02837"/>
    </source>
</evidence>
<dbReference type="SUPFAM" id="SSF51445">
    <property type="entry name" value="(Trans)glycosidases"/>
    <property type="match status" value="1"/>
</dbReference>
<dbReference type="Pfam" id="PF02836">
    <property type="entry name" value="Glyco_hydro_2_C"/>
    <property type="match status" value="1"/>
</dbReference>
<dbReference type="Pfam" id="PF18565">
    <property type="entry name" value="Glyco_hydro2_C5"/>
    <property type="match status" value="1"/>
</dbReference>
<dbReference type="SUPFAM" id="SSF49785">
    <property type="entry name" value="Galactose-binding domain-like"/>
    <property type="match status" value="1"/>
</dbReference>
<dbReference type="Gene3D" id="2.60.40.10">
    <property type="entry name" value="Immunoglobulins"/>
    <property type="match status" value="3"/>
</dbReference>
<dbReference type="PANTHER" id="PTHR42732:SF1">
    <property type="entry name" value="BETA-MANNOSIDASE"/>
    <property type="match status" value="1"/>
</dbReference>
<comment type="similarity">
    <text evidence="1">Belongs to the glycosyl hydrolase 2 family.</text>
</comment>
<dbReference type="InterPro" id="IPR051913">
    <property type="entry name" value="GH2_Domain-Containing"/>
</dbReference>
<evidence type="ECO:0000256" key="3">
    <source>
        <dbReference type="ARBA" id="ARBA00023295"/>
    </source>
</evidence>
<proteinExistence type="inferred from homology"/>
<dbReference type="GO" id="GO:0016787">
    <property type="term" value="F:hydrolase activity"/>
    <property type="evidence" value="ECO:0007669"/>
    <property type="project" value="UniProtKB-KW"/>
</dbReference>
<dbReference type="InterPro" id="IPR013783">
    <property type="entry name" value="Ig-like_fold"/>
</dbReference>
<dbReference type="Proteomes" id="UP001550535">
    <property type="component" value="Unassembled WGS sequence"/>
</dbReference>
<feature type="domain" description="Glycosyl hydrolases family 2 sugar binding" evidence="6">
    <location>
        <begin position="59"/>
        <end position="148"/>
    </location>
</feature>
<feature type="domain" description="DUF4982" evidence="7">
    <location>
        <begin position="627"/>
        <end position="690"/>
    </location>
</feature>
<dbReference type="InterPro" id="IPR032311">
    <property type="entry name" value="DUF4982"/>
</dbReference>
<feature type="domain" description="Glycoside hydrolase family 2" evidence="8">
    <location>
        <begin position="704"/>
        <end position="804"/>
    </location>
</feature>
<keyword evidence="2 9" id="KW-0378">Hydrolase</keyword>
<dbReference type="InterPro" id="IPR006102">
    <property type="entry name" value="Ig-like_GH2"/>
</dbReference>
<accession>A0ABV2X6V5</accession>
<keyword evidence="3" id="KW-0326">Glycosidase</keyword>
<reference evidence="9 10" key="1">
    <citation type="submission" date="2024-06" db="EMBL/GenBank/DDBJ databases">
        <title>The Natural Products Discovery Center: Release of the First 8490 Sequenced Strains for Exploring Actinobacteria Biosynthetic Diversity.</title>
        <authorList>
            <person name="Kalkreuter E."/>
            <person name="Kautsar S.A."/>
            <person name="Yang D."/>
            <person name="Bader C.D."/>
            <person name="Teijaro C.N."/>
            <person name="Fluegel L."/>
            <person name="Davis C.M."/>
            <person name="Simpson J.R."/>
            <person name="Lauterbach L."/>
            <person name="Steele A.D."/>
            <person name="Gui C."/>
            <person name="Meng S."/>
            <person name="Li G."/>
            <person name="Viehrig K."/>
            <person name="Ye F."/>
            <person name="Su P."/>
            <person name="Kiefer A.F."/>
            <person name="Nichols A."/>
            <person name="Cepeda A.J."/>
            <person name="Yan W."/>
            <person name="Fan B."/>
            <person name="Jiang Y."/>
            <person name="Adhikari A."/>
            <person name="Zheng C.-J."/>
            <person name="Schuster L."/>
            <person name="Cowan T.M."/>
            <person name="Smanski M.J."/>
            <person name="Chevrette M.G."/>
            <person name="De Carvalho L.P.S."/>
            <person name="Shen B."/>
        </authorList>
    </citation>
    <scope>NUCLEOTIDE SEQUENCE [LARGE SCALE GENOMIC DNA]</scope>
    <source>
        <strain evidence="9 10">NPDC019434</strain>
    </source>
</reference>
<gene>
    <name evidence="9" type="ORF">ABZ507_07275</name>
</gene>
<dbReference type="PANTHER" id="PTHR42732">
    <property type="entry name" value="BETA-GALACTOSIDASE"/>
    <property type="match status" value="1"/>
</dbReference>
<organism evidence="9 10">
    <name type="scientific">Nocardia niwae</name>
    <dbReference type="NCBI Taxonomy" id="626084"/>
    <lineage>
        <taxon>Bacteria</taxon>
        <taxon>Bacillati</taxon>
        <taxon>Actinomycetota</taxon>
        <taxon>Actinomycetes</taxon>
        <taxon>Mycobacteriales</taxon>
        <taxon>Nocardiaceae</taxon>
        <taxon>Nocardia</taxon>
    </lineage>
</organism>